<feature type="compositionally biased region" description="Basic and acidic residues" evidence="1">
    <location>
        <begin position="364"/>
        <end position="375"/>
    </location>
</feature>
<comment type="caution">
    <text evidence="2">The sequence shown here is derived from an EMBL/GenBank/DDBJ whole genome shotgun (WGS) entry which is preliminary data.</text>
</comment>
<name>A0A9P1GI85_9DINO</name>
<evidence type="ECO:0000313" key="5">
    <source>
        <dbReference type="Proteomes" id="UP001152797"/>
    </source>
</evidence>
<organism evidence="2">
    <name type="scientific">Cladocopium goreaui</name>
    <dbReference type="NCBI Taxonomy" id="2562237"/>
    <lineage>
        <taxon>Eukaryota</taxon>
        <taxon>Sar</taxon>
        <taxon>Alveolata</taxon>
        <taxon>Dinophyceae</taxon>
        <taxon>Suessiales</taxon>
        <taxon>Symbiodiniaceae</taxon>
        <taxon>Cladocopium</taxon>
    </lineage>
</organism>
<evidence type="ECO:0000313" key="2">
    <source>
        <dbReference type="EMBL" id="CAI4014128.1"/>
    </source>
</evidence>
<dbReference type="EMBL" id="CAMXCT010006201">
    <property type="protein sequence ID" value="CAI4014128.1"/>
    <property type="molecule type" value="Genomic_DNA"/>
</dbReference>
<evidence type="ECO:0000313" key="4">
    <source>
        <dbReference type="EMBL" id="CAL4801440.1"/>
    </source>
</evidence>
<dbReference type="EMBL" id="CAMXCT020006201">
    <property type="protein sequence ID" value="CAL1167503.1"/>
    <property type="molecule type" value="Genomic_DNA"/>
</dbReference>
<reference evidence="2" key="1">
    <citation type="submission" date="2022-10" db="EMBL/GenBank/DDBJ databases">
        <authorList>
            <person name="Chen Y."/>
            <person name="Dougan E. K."/>
            <person name="Chan C."/>
            <person name="Rhodes N."/>
            <person name="Thang M."/>
        </authorList>
    </citation>
    <scope>NUCLEOTIDE SEQUENCE</scope>
</reference>
<keyword evidence="4" id="KW-0966">Cell projection</keyword>
<accession>A0A9P1GI85</accession>
<dbReference type="AlphaFoldDB" id="A0A9P1GI85"/>
<proteinExistence type="predicted"/>
<evidence type="ECO:0000313" key="3">
    <source>
        <dbReference type="EMBL" id="CAL1167503.1"/>
    </source>
</evidence>
<dbReference type="EMBL" id="CAMXCT030006201">
    <property type="protein sequence ID" value="CAL4801440.1"/>
    <property type="molecule type" value="Genomic_DNA"/>
</dbReference>
<gene>
    <name evidence="2" type="ORF">C1SCF055_LOCUS39052</name>
</gene>
<dbReference type="PANTHER" id="PTHR33487">
    <property type="entry name" value="CILIA- AND FLAGELLA-ASSOCIATED PROTEIN 54"/>
    <property type="match status" value="1"/>
</dbReference>
<sequence length="721" mass="81870">MVRLAASALVSSYRKAVELLRKRQMHQLVVQALHELGNLLWLEGDASGAREAWSDAVDTVFQFPYAIKNWCKCIESSLNPPQDPARVEILLLSVVLLAKHARLTKPKDMMAHLNATLFASNILEAILTTALPNPPRRDEFVPNKHRLREIFFGLRETRMILPPSSVYGGVDGCNFLSALSFFQNTLVVMNYQPARALPICSLYTYVATDVCRNVALSIKGRLLMVQSLIRCRFFTEAWLALYAISQNHDQPRGLVEAEALDKAIVEAQEMSNATPFLQHEEPWSEANTQALKKLVDFALTPAAAGVEEGATPSGTAAWNLWVFKKLKAEFLVTVRHPEVLGGQVTKRSPESRSHQNTPVQVKKGRSEEREPKEEDMPNQNLEDTFNTTLTTIIEGKISDIVEDIRDFKDQMKTSRNQLAYLLYQEAEKQRSDAACKIMVKNCWQYVESDENYALLREHREIMINWAAQEARIDEKDIRHFHFDHRRGKSISPFTMVNVGNFYTKQKLMEWYAQNFDKKGITEWTSEKLSHLTNGNNKAEVNGMIEVEPCIAAFDRMQTEPLKAMMAVITKLAPNLKWRHSWKHLTLQNPETEEYIAWLALDHLQGIAKVYFDRRLFTARQFEDEFHAVLGAQMTKKAVGAKGKGKSKGGEGVLTDPGGFLKAVGLGTDGKGSYYKVSTLSMKTKMPFTFEIRCINQEEFATKYTGHLDRIAKRILQPDLLL</sequence>
<evidence type="ECO:0000256" key="1">
    <source>
        <dbReference type="SAM" id="MobiDB-lite"/>
    </source>
</evidence>
<keyword evidence="5" id="KW-1185">Reference proteome</keyword>
<keyword evidence="4" id="KW-0282">Flagellum</keyword>
<keyword evidence="4" id="KW-0969">Cilium</keyword>
<reference evidence="3" key="2">
    <citation type="submission" date="2024-04" db="EMBL/GenBank/DDBJ databases">
        <authorList>
            <person name="Chen Y."/>
            <person name="Shah S."/>
            <person name="Dougan E. K."/>
            <person name="Thang M."/>
            <person name="Chan C."/>
        </authorList>
    </citation>
    <scope>NUCLEOTIDE SEQUENCE [LARGE SCALE GENOMIC DNA]</scope>
</reference>
<dbReference type="OrthoDB" id="438189at2759"/>
<feature type="region of interest" description="Disordered" evidence="1">
    <location>
        <begin position="342"/>
        <end position="381"/>
    </location>
</feature>
<dbReference type="GO" id="GO:0060271">
    <property type="term" value="P:cilium assembly"/>
    <property type="evidence" value="ECO:0007669"/>
    <property type="project" value="TreeGrafter"/>
</dbReference>
<dbReference type="PANTHER" id="PTHR33487:SF1">
    <property type="entry name" value="CILIA- AND FLAGELLA-ASSOCIATED PROTEIN 54"/>
    <property type="match status" value="1"/>
</dbReference>
<protein>
    <submittedName>
        <fullName evidence="4">Cilia- and flagella-associated protein 54</fullName>
    </submittedName>
</protein>
<dbReference type="Proteomes" id="UP001152797">
    <property type="component" value="Unassembled WGS sequence"/>
</dbReference>